<evidence type="ECO:0000256" key="1">
    <source>
        <dbReference type="ARBA" id="ARBA00007626"/>
    </source>
</evidence>
<dbReference type="Gramene" id="Manes.15G146700.2.v8.1">
    <property type="protein sequence ID" value="Manes.15G146700.2.v8.1.CDS.1"/>
    <property type="gene ID" value="Manes.15G146700.v8.1"/>
</dbReference>
<dbReference type="InterPro" id="IPR011990">
    <property type="entry name" value="TPR-like_helical_dom_sf"/>
</dbReference>
<dbReference type="Proteomes" id="UP000091857">
    <property type="component" value="Chromosome 15"/>
</dbReference>
<evidence type="ECO:0000313" key="5">
    <source>
        <dbReference type="Proteomes" id="UP000091857"/>
    </source>
</evidence>
<dbReference type="OrthoDB" id="185373at2759"/>
<dbReference type="PROSITE" id="PS51375">
    <property type="entry name" value="PPR"/>
    <property type="match status" value="5"/>
</dbReference>
<dbReference type="AlphaFoldDB" id="A0A251J783"/>
<feature type="repeat" description="PPR" evidence="3">
    <location>
        <begin position="243"/>
        <end position="277"/>
    </location>
</feature>
<reference evidence="4 5" key="1">
    <citation type="submission" date="2016-02" db="EMBL/GenBank/DDBJ databases">
        <title>WGS assembly of Manihot esculenta.</title>
        <authorList>
            <person name="Bredeson J.V."/>
            <person name="Prochnik S.E."/>
            <person name="Lyons J.B."/>
            <person name="Schmutz J."/>
            <person name="Grimwood J."/>
            <person name="Vrebalov J."/>
            <person name="Bart R.S."/>
            <person name="Amuge T."/>
            <person name="Ferguson M.E."/>
            <person name="Green R."/>
            <person name="Putnam N."/>
            <person name="Stites J."/>
            <person name="Rounsley S."/>
            <person name="Rokhsar D.S."/>
        </authorList>
    </citation>
    <scope>NUCLEOTIDE SEQUENCE [LARGE SCALE GENOMIC DNA]</scope>
    <source>
        <strain evidence="5">cv. AM560-2</strain>
        <tissue evidence="4">Leaf</tissue>
    </source>
</reference>
<evidence type="ECO:0000313" key="4">
    <source>
        <dbReference type="EMBL" id="OAY29462.1"/>
    </source>
</evidence>
<dbReference type="Gramene" id="Manes.15G146700.4.v8.1">
    <property type="protein sequence ID" value="Manes.15G146700.4.v8.1.CDS.1"/>
    <property type="gene ID" value="Manes.15G146700.v8.1"/>
</dbReference>
<dbReference type="EMBL" id="CM004401">
    <property type="protein sequence ID" value="OAY29463.1"/>
    <property type="molecule type" value="Genomic_DNA"/>
</dbReference>
<dbReference type="Gene3D" id="1.25.40.10">
    <property type="entry name" value="Tetratricopeptide repeat domain"/>
    <property type="match status" value="3"/>
</dbReference>
<dbReference type="EMBL" id="CM004401">
    <property type="protein sequence ID" value="OAY29461.1"/>
    <property type="molecule type" value="Genomic_DNA"/>
</dbReference>
<protein>
    <recommendedName>
        <fullName evidence="6">Pentacotripeptide-repeat region of PRORP domain-containing protein</fullName>
    </recommendedName>
</protein>
<evidence type="ECO:0000256" key="3">
    <source>
        <dbReference type="PROSITE-ProRule" id="PRU00708"/>
    </source>
</evidence>
<dbReference type="Pfam" id="PF13041">
    <property type="entry name" value="PPR_2"/>
    <property type="match status" value="3"/>
</dbReference>
<organism evidence="4 5">
    <name type="scientific">Manihot esculenta</name>
    <name type="common">Cassava</name>
    <name type="synonym">Jatropha manihot</name>
    <dbReference type="NCBI Taxonomy" id="3983"/>
    <lineage>
        <taxon>Eukaryota</taxon>
        <taxon>Viridiplantae</taxon>
        <taxon>Streptophyta</taxon>
        <taxon>Embryophyta</taxon>
        <taxon>Tracheophyta</taxon>
        <taxon>Spermatophyta</taxon>
        <taxon>Magnoliopsida</taxon>
        <taxon>eudicotyledons</taxon>
        <taxon>Gunneridae</taxon>
        <taxon>Pentapetalae</taxon>
        <taxon>rosids</taxon>
        <taxon>fabids</taxon>
        <taxon>Malpighiales</taxon>
        <taxon>Euphorbiaceae</taxon>
        <taxon>Crotonoideae</taxon>
        <taxon>Manihoteae</taxon>
        <taxon>Manihot</taxon>
    </lineage>
</organism>
<dbReference type="EMBL" id="CM004401">
    <property type="protein sequence ID" value="OAY29462.1"/>
    <property type="molecule type" value="Genomic_DNA"/>
</dbReference>
<comment type="similarity">
    <text evidence="1">Belongs to the PPR family. P subfamily.</text>
</comment>
<dbReference type="Pfam" id="PF01535">
    <property type="entry name" value="PPR"/>
    <property type="match status" value="1"/>
</dbReference>
<evidence type="ECO:0008006" key="6">
    <source>
        <dbReference type="Google" id="ProtNLM"/>
    </source>
</evidence>
<feature type="repeat" description="PPR" evidence="3">
    <location>
        <begin position="348"/>
        <end position="382"/>
    </location>
</feature>
<sequence length="491" mass="55399">MAAPTLKRVILSSPKPIKPRSLYTFSSQSPTSADQPPIVSTVVSLLTHHRSKSRWNHLRSLLSPTTILSPIYFSQIVLHLKSNPHLALRFFHFTLRNSFCSHNLYSYSTIIHILSRARLKSPAQSIIRAALSSPVLFDHSVTPVKFFEVLVKTYRECDSAPFVFDLLIKSCLELKKIDGSIEIVRMLRSRGINPQINTCNSLICSVSSCKGSYASYGLFREVFGSKDNETEGDVKRNVRARPNVISFNALMMASYRDGEMEMVEETWREMERFGCVPNEFSYSILMATLCEEGKIKEAEKLWEEMRARGIKPDVAAYNTVIGGFCEIGEIGKAEEILREMELSGVESTCITLEHLIIGYCRVGDVDSAILVYKDMCRKAFRPEASTMDLLIGGLCEKKRVTEALEILRIAMRNVSFHPSGKSYEFLINGLCKDGKMEEALKLQAQMAGKGFEPNPKIYGAFIEGYMKLENEEMVAALTKEMSEAQKRQKEN</sequence>
<feature type="repeat" description="PPR" evidence="3">
    <location>
        <begin position="419"/>
        <end position="453"/>
    </location>
</feature>
<feature type="repeat" description="PPR" evidence="3">
    <location>
        <begin position="278"/>
        <end position="312"/>
    </location>
</feature>
<feature type="repeat" description="PPR" evidence="3">
    <location>
        <begin position="313"/>
        <end position="347"/>
    </location>
</feature>
<gene>
    <name evidence="4" type="ORF">MANES_15G146700</name>
</gene>
<dbReference type="Gramene" id="Manes.15G146700.5.v8.1">
    <property type="protein sequence ID" value="Manes.15G146700.5.v8.1.CDS.1"/>
    <property type="gene ID" value="Manes.15G146700.v8.1"/>
</dbReference>
<keyword evidence="2" id="KW-0677">Repeat</keyword>
<accession>A0A251J783</accession>
<dbReference type="Gramene" id="Manes.15G146700.3.v8.1">
    <property type="protein sequence ID" value="Manes.15G146700.3.v8.1.CDS.1"/>
    <property type="gene ID" value="Manes.15G146700.v8.1"/>
</dbReference>
<dbReference type="NCBIfam" id="TIGR00756">
    <property type="entry name" value="PPR"/>
    <property type="match status" value="5"/>
</dbReference>
<dbReference type="PANTHER" id="PTHR47447:SF21">
    <property type="entry name" value="PENTACOTRIPEPTIDE-REPEAT REGION OF PRORP DOMAIN-CONTAINING PROTEIN"/>
    <property type="match status" value="1"/>
</dbReference>
<proteinExistence type="inferred from homology"/>
<dbReference type="InterPro" id="IPR002885">
    <property type="entry name" value="PPR_rpt"/>
</dbReference>
<evidence type="ECO:0000256" key="2">
    <source>
        <dbReference type="ARBA" id="ARBA00022737"/>
    </source>
</evidence>
<dbReference type="OMA" id="TYRECDS"/>
<name>A0A251J783_MANES</name>
<keyword evidence="5" id="KW-1185">Reference proteome</keyword>
<dbReference type="PANTHER" id="PTHR47447">
    <property type="entry name" value="OS03G0856100 PROTEIN"/>
    <property type="match status" value="1"/>
</dbReference>